<feature type="compositionally biased region" description="Acidic residues" evidence="5">
    <location>
        <begin position="559"/>
        <end position="569"/>
    </location>
</feature>
<feature type="transmembrane region" description="Helical" evidence="4">
    <location>
        <begin position="136"/>
        <end position="156"/>
    </location>
</feature>
<dbReference type="GO" id="GO:0005739">
    <property type="term" value="C:mitochondrion"/>
    <property type="evidence" value="ECO:0007669"/>
    <property type="project" value="TreeGrafter"/>
</dbReference>
<dbReference type="InterPro" id="IPR038814">
    <property type="entry name" value="AIM11"/>
</dbReference>
<comment type="subcellular location">
    <subcellularLocation>
        <location evidence="4">Membrane</location>
        <topology evidence="4">Multi-pass membrane protein</topology>
    </subcellularLocation>
</comment>
<sequence>MGLFSLWRFSSSAVAVPVPEPTPAAPLPTTRPVAPAPPAPIPASAQAQVQTDGGLQQQPYPSVLSQRSLKQLGFFFGGAGFLMLSVLASRRAAARHMKLAKLKFYQPTHGGLNGPLNGEPKKGERDPMVAFEALKLATLNVMSFGIMAVGGIAWAFDITNLEELRTKARKRMYGDGGKLDEEAEKEVVEWFAKFLVPGLKENEGQEQTEQVKKPIPHHMWRPRLLELWHITLPVSFSAAFAVDNWPRIPSFQAVPIKRVDAPVTTWFNPGVSPLPTRFQSLWEMDVFMIDVFRYQYRTPCGNNPCDFLESPQNINVRSLETGRFVQGSSSWASAADVVRDRKLFQGKAEVHGVIRTADWQNQVGDKVWIRTDMPLQHKRKSAPIVNLTQLRSSEVWIRDVNWRPHKREIKSGSRLLTLAGPEFPWHSTSMTAQQQRFRICIIVNKCHARAGAARDDQLLPPTPPSSSSGTPIPVSGFPVIGDDPPPGDQIACAAMAAFDRTNVLDIVTLDEMSGSLEDVVSIMSVAASGRQTDMFWRSHRSHQTNPQQQQRWRQRQNQDDDDDDDDEGIAGDLIVGSADSLVVSFSAVNIQCDQEKEEEEEEAEQG</sequence>
<keyword evidence="1 4" id="KW-0812">Transmembrane</keyword>
<organism evidence="7 8">
    <name type="scientific">Apodospora peruviana</name>
    <dbReference type="NCBI Taxonomy" id="516989"/>
    <lineage>
        <taxon>Eukaryota</taxon>
        <taxon>Fungi</taxon>
        <taxon>Dikarya</taxon>
        <taxon>Ascomycota</taxon>
        <taxon>Pezizomycotina</taxon>
        <taxon>Sordariomycetes</taxon>
        <taxon>Sordariomycetidae</taxon>
        <taxon>Sordariales</taxon>
        <taxon>Lasiosphaeriaceae</taxon>
        <taxon>Apodospora</taxon>
    </lineage>
</organism>
<keyword evidence="6" id="KW-0732">Signal</keyword>
<evidence type="ECO:0000256" key="5">
    <source>
        <dbReference type="SAM" id="MobiDB-lite"/>
    </source>
</evidence>
<dbReference type="AlphaFoldDB" id="A0AAE0MGL7"/>
<name>A0AAE0MGL7_9PEZI</name>
<dbReference type="Proteomes" id="UP001283341">
    <property type="component" value="Unassembled WGS sequence"/>
</dbReference>
<keyword evidence="3 4" id="KW-0472">Membrane</keyword>
<feature type="transmembrane region" description="Helical" evidence="4">
    <location>
        <begin position="72"/>
        <end position="93"/>
    </location>
</feature>
<keyword evidence="2 4" id="KW-1133">Transmembrane helix</keyword>
<evidence type="ECO:0000256" key="2">
    <source>
        <dbReference type="ARBA" id="ARBA00022989"/>
    </source>
</evidence>
<keyword evidence="8" id="KW-1185">Reference proteome</keyword>
<dbReference type="PANTHER" id="PTHR39136">
    <property type="entry name" value="ALTERED INHERITANCE OF MITOCHONDRIA PROTEIN 11"/>
    <property type="match status" value="1"/>
</dbReference>
<feature type="compositionally biased region" description="Low complexity" evidence="5">
    <location>
        <begin position="465"/>
        <end position="476"/>
    </location>
</feature>
<accession>A0AAE0MGL7</accession>
<dbReference type="GO" id="GO:0016020">
    <property type="term" value="C:membrane"/>
    <property type="evidence" value="ECO:0007669"/>
    <property type="project" value="UniProtKB-SubCell"/>
</dbReference>
<protein>
    <recommendedName>
        <fullName evidence="4">Altered inheritance of mitochondria protein 11</fullName>
    </recommendedName>
</protein>
<feature type="region of interest" description="Disordered" evidence="5">
    <location>
        <begin position="454"/>
        <end position="486"/>
    </location>
</feature>
<evidence type="ECO:0000256" key="6">
    <source>
        <dbReference type="SAM" id="SignalP"/>
    </source>
</evidence>
<feature type="region of interest" description="Disordered" evidence="5">
    <location>
        <begin position="26"/>
        <end position="55"/>
    </location>
</feature>
<evidence type="ECO:0000313" key="8">
    <source>
        <dbReference type="Proteomes" id="UP001283341"/>
    </source>
</evidence>
<feature type="chain" id="PRO_5042225576" description="Altered inheritance of mitochondria protein 11" evidence="6">
    <location>
        <begin position="16"/>
        <end position="606"/>
    </location>
</feature>
<reference evidence="7" key="1">
    <citation type="journal article" date="2023" name="Mol. Phylogenet. Evol.">
        <title>Genome-scale phylogeny and comparative genomics of the fungal order Sordariales.</title>
        <authorList>
            <person name="Hensen N."/>
            <person name="Bonometti L."/>
            <person name="Westerberg I."/>
            <person name="Brannstrom I.O."/>
            <person name="Guillou S."/>
            <person name="Cros-Aarteil S."/>
            <person name="Calhoun S."/>
            <person name="Haridas S."/>
            <person name="Kuo A."/>
            <person name="Mondo S."/>
            <person name="Pangilinan J."/>
            <person name="Riley R."/>
            <person name="LaButti K."/>
            <person name="Andreopoulos B."/>
            <person name="Lipzen A."/>
            <person name="Chen C."/>
            <person name="Yan M."/>
            <person name="Daum C."/>
            <person name="Ng V."/>
            <person name="Clum A."/>
            <person name="Steindorff A."/>
            <person name="Ohm R.A."/>
            <person name="Martin F."/>
            <person name="Silar P."/>
            <person name="Natvig D.O."/>
            <person name="Lalanne C."/>
            <person name="Gautier V."/>
            <person name="Ament-Velasquez S.L."/>
            <person name="Kruys A."/>
            <person name="Hutchinson M.I."/>
            <person name="Powell A.J."/>
            <person name="Barry K."/>
            <person name="Miller A.N."/>
            <person name="Grigoriev I.V."/>
            <person name="Debuchy R."/>
            <person name="Gladieux P."/>
            <person name="Hiltunen Thoren M."/>
            <person name="Johannesson H."/>
        </authorList>
    </citation>
    <scope>NUCLEOTIDE SEQUENCE</scope>
    <source>
        <strain evidence="7">CBS 118394</strain>
    </source>
</reference>
<dbReference type="PANTHER" id="PTHR39136:SF1">
    <property type="entry name" value="ALTERED INHERITANCE OF MITOCHONDRIA PROTEIN 11"/>
    <property type="match status" value="1"/>
</dbReference>
<evidence type="ECO:0000256" key="1">
    <source>
        <dbReference type="ARBA" id="ARBA00022692"/>
    </source>
</evidence>
<dbReference type="EMBL" id="JAUEDM010000001">
    <property type="protein sequence ID" value="KAK3330948.1"/>
    <property type="molecule type" value="Genomic_DNA"/>
</dbReference>
<feature type="region of interest" description="Disordered" evidence="5">
    <location>
        <begin position="539"/>
        <end position="573"/>
    </location>
</feature>
<gene>
    <name evidence="4" type="primary">AIM11</name>
    <name evidence="7" type="ORF">B0H66DRAFT_528291</name>
</gene>
<comment type="caution">
    <text evidence="7">The sequence shown here is derived from an EMBL/GenBank/DDBJ whole genome shotgun (WGS) entry which is preliminary data.</text>
</comment>
<evidence type="ECO:0000256" key="3">
    <source>
        <dbReference type="ARBA" id="ARBA00023136"/>
    </source>
</evidence>
<comment type="similarity">
    <text evidence="4">Belongs to the AIM11 family.</text>
</comment>
<feature type="signal peptide" evidence="6">
    <location>
        <begin position="1"/>
        <end position="15"/>
    </location>
</feature>
<reference evidence="7" key="2">
    <citation type="submission" date="2023-06" db="EMBL/GenBank/DDBJ databases">
        <authorList>
            <consortium name="Lawrence Berkeley National Laboratory"/>
            <person name="Haridas S."/>
            <person name="Hensen N."/>
            <person name="Bonometti L."/>
            <person name="Westerberg I."/>
            <person name="Brannstrom I.O."/>
            <person name="Guillou S."/>
            <person name="Cros-Aarteil S."/>
            <person name="Calhoun S."/>
            <person name="Kuo A."/>
            <person name="Mondo S."/>
            <person name="Pangilinan J."/>
            <person name="Riley R."/>
            <person name="Labutti K."/>
            <person name="Andreopoulos B."/>
            <person name="Lipzen A."/>
            <person name="Chen C."/>
            <person name="Yanf M."/>
            <person name="Daum C."/>
            <person name="Ng V."/>
            <person name="Clum A."/>
            <person name="Steindorff A."/>
            <person name="Ohm R."/>
            <person name="Martin F."/>
            <person name="Silar P."/>
            <person name="Natvig D."/>
            <person name="Lalanne C."/>
            <person name="Gautier V."/>
            <person name="Ament-Velasquez S.L."/>
            <person name="Kruys A."/>
            <person name="Hutchinson M.I."/>
            <person name="Powell A.J."/>
            <person name="Barry K."/>
            <person name="Miller A.N."/>
            <person name="Grigoriev I.V."/>
            <person name="Debuchy R."/>
            <person name="Gladieux P."/>
            <person name="Thoren M.H."/>
            <person name="Johannesson H."/>
        </authorList>
    </citation>
    <scope>NUCLEOTIDE SEQUENCE</scope>
    <source>
        <strain evidence="7">CBS 118394</strain>
    </source>
</reference>
<evidence type="ECO:0000256" key="4">
    <source>
        <dbReference type="RuleBase" id="RU367098"/>
    </source>
</evidence>
<evidence type="ECO:0000313" key="7">
    <source>
        <dbReference type="EMBL" id="KAK3330948.1"/>
    </source>
</evidence>
<proteinExistence type="inferred from homology"/>